<proteinExistence type="predicted"/>
<dbReference type="SUPFAM" id="SSF53254">
    <property type="entry name" value="Phosphoglycerate mutase-like"/>
    <property type="match status" value="1"/>
</dbReference>
<name>A0A498DFE4_9BACI</name>
<dbReference type="PANTHER" id="PTHR48100">
    <property type="entry name" value="BROAD-SPECIFICITY PHOSPHATASE YOR283W-RELATED"/>
    <property type="match status" value="1"/>
</dbReference>
<keyword evidence="2" id="KW-1185">Reference proteome</keyword>
<dbReference type="Proteomes" id="UP000270219">
    <property type="component" value="Unassembled WGS sequence"/>
</dbReference>
<dbReference type="AlphaFoldDB" id="A0A498DFE4"/>
<dbReference type="GO" id="GO:0005737">
    <property type="term" value="C:cytoplasm"/>
    <property type="evidence" value="ECO:0007669"/>
    <property type="project" value="TreeGrafter"/>
</dbReference>
<accession>A0A498DFE4</accession>
<dbReference type="Gene3D" id="3.40.50.1240">
    <property type="entry name" value="Phosphoglycerate mutase-like"/>
    <property type="match status" value="1"/>
</dbReference>
<protein>
    <submittedName>
        <fullName evidence="1">Histidine phosphatase family protein</fullName>
    </submittedName>
</protein>
<dbReference type="Pfam" id="PF00300">
    <property type="entry name" value="His_Phos_1"/>
    <property type="match status" value="1"/>
</dbReference>
<dbReference type="InterPro" id="IPR013078">
    <property type="entry name" value="His_Pase_superF_clade-1"/>
</dbReference>
<dbReference type="EMBL" id="RCHR01000001">
    <property type="protein sequence ID" value="RLL48255.1"/>
    <property type="molecule type" value="Genomic_DNA"/>
</dbReference>
<evidence type="ECO:0000313" key="1">
    <source>
        <dbReference type="EMBL" id="RLL48255.1"/>
    </source>
</evidence>
<organism evidence="1 2">
    <name type="scientific">Oceanobacillus piezotolerans</name>
    <dbReference type="NCBI Taxonomy" id="2448030"/>
    <lineage>
        <taxon>Bacteria</taxon>
        <taxon>Bacillati</taxon>
        <taxon>Bacillota</taxon>
        <taxon>Bacilli</taxon>
        <taxon>Bacillales</taxon>
        <taxon>Bacillaceae</taxon>
        <taxon>Oceanobacillus</taxon>
    </lineage>
</organism>
<evidence type="ECO:0000313" key="2">
    <source>
        <dbReference type="Proteomes" id="UP000270219"/>
    </source>
</evidence>
<dbReference type="GO" id="GO:0016791">
    <property type="term" value="F:phosphatase activity"/>
    <property type="evidence" value="ECO:0007669"/>
    <property type="project" value="TreeGrafter"/>
</dbReference>
<dbReference type="CDD" id="cd07067">
    <property type="entry name" value="HP_PGM_like"/>
    <property type="match status" value="1"/>
</dbReference>
<dbReference type="PANTHER" id="PTHR48100:SF1">
    <property type="entry name" value="HISTIDINE PHOSPHATASE FAMILY PROTEIN-RELATED"/>
    <property type="match status" value="1"/>
</dbReference>
<dbReference type="OrthoDB" id="512570at2"/>
<reference evidence="1 2" key="1">
    <citation type="submission" date="2018-10" db="EMBL/GenBank/DDBJ databases">
        <title>Oceanobacillus sp. YLB-02 draft genome.</title>
        <authorList>
            <person name="Yu L."/>
        </authorList>
    </citation>
    <scope>NUCLEOTIDE SEQUENCE [LARGE SCALE GENOMIC DNA]</scope>
    <source>
        <strain evidence="1 2">YLB-02</strain>
    </source>
</reference>
<dbReference type="InterPro" id="IPR050275">
    <property type="entry name" value="PGM_Phosphatase"/>
</dbReference>
<dbReference type="InterPro" id="IPR029033">
    <property type="entry name" value="His_PPase_superfam"/>
</dbReference>
<comment type="caution">
    <text evidence="1">The sequence shown here is derived from an EMBL/GenBank/DDBJ whole genome shotgun (WGS) entry which is preliminary data.</text>
</comment>
<dbReference type="SMART" id="SM00855">
    <property type="entry name" value="PGAM"/>
    <property type="match status" value="1"/>
</dbReference>
<gene>
    <name evidence="1" type="ORF">D8M04_02985</name>
</gene>
<sequence>MKNIYLVRHCSADGQHKDSPLTKQGLKQSRDLCRFFMDKNVKIDSIISSPHLRAIESIKPYANEKNLSIEIEEALMERILSEEPLEDWMDILEDSFSDYDFKISGGESSNEALSRANRVLHKVLEDDALRNVIMVTHGNLLSLIISQYDSSFGFRQWMKLQNPDVYRLTIADQDKSLEHLWNGSLYV</sequence>
<dbReference type="RefSeq" id="WP_121521267.1">
    <property type="nucleotide sequence ID" value="NZ_RCHR01000001.1"/>
</dbReference>